<dbReference type="Proteomes" id="UP001589575">
    <property type="component" value="Unassembled WGS sequence"/>
</dbReference>
<comment type="caution">
    <text evidence="2">The sequence shown here is derived from an EMBL/GenBank/DDBJ whole genome shotgun (WGS) entry which is preliminary data.</text>
</comment>
<sequence length="112" mass="11840">MMASPSPVRTAPVPVPIPLISWVSTMSTPGASVTREPWSRPASSRFGPAAQSTWIPSWLCCRASPRGTPPVAGSAGPWSCAATMSWISSKISRPTPPARMAAARNPEATIRR</sequence>
<accession>A0ABV5FWU0</accession>
<organism evidence="2 3">
    <name type="scientific">Citricoccus parietis</name>
    <dbReference type="NCBI Taxonomy" id="592307"/>
    <lineage>
        <taxon>Bacteria</taxon>
        <taxon>Bacillati</taxon>
        <taxon>Actinomycetota</taxon>
        <taxon>Actinomycetes</taxon>
        <taxon>Micrococcales</taxon>
        <taxon>Micrococcaceae</taxon>
        <taxon>Citricoccus</taxon>
    </lineage>
</organism>
<evidence type="ECO:0000313" key="2">
    <source>
        <dbReference type="EMBL" id="MFB9071156.1"/>
    </source>
</evidence>
<proteinExistence type="predicted"/>
<feature type="region of interest" description="Disordered" evidence="1">
    <location>
        <begin position="91"/>
        <end position="112"/>
    </location>
</feature>
<gene>
    <name evidence="2" type="ORF">ACFFX0_08095</name>
</gene>
<keyword evidence="3" id="KW-1185">Reference proteome</keyword>
<protein>
    <recommendedName>
        <fullName evidence="4">Secreted protein</fullName>
    </recommendedName>
</protein>
<evidence type="ECO:0008006" key="4">
    <source>
        <dbReference type="Google" id="ProtNLM"/>
    </source>
</evidence>
<dbReference type="EMBL" id="JBHMFI010000001">
    <property type="protein sequence ID" value="MFB9071156.1"/>
    <property type="molecule type" value="Genomic_DNA"/>
</dbReference>
<feature type="region of interest" description="Disordered" evidence="1">
    <location>
        <begin position="30"/>
        <end position="49"/>
    </location>
</feature>
<name>A0ABV5FWU0_9MICC</name>
<reference evidence="2 3" key="1">
    <citation type="submission" date="2024-09" db="EMBL/GenBank/DDBJ databases">
        <authorList>
            <person name="Sun Q."/>
            <person name="Mori K."/>
        </authorList>
    </citation>
    <scope>NUCLEOTIDE SEQUENCE [LARGE SCALE GENOMIC DNA]</scope>
    <source>
        <strain evidence="2 3">CCM 7609</strain>
    </source>
</reference>
<feature type="compositionally biased region" description="Low complexity" evidence="1">
    <location>
        <begin position="98"/>
        <end position="112"/>
    </location>
</feature>
<evidence type="ECO:0000256" key="1">
    <source>
        <dbReference type="SAM" id="MobiDB-lite"/>
    </source>
</evidence>
<evidence type="ECO:0000313" key="3">
    <source>
        <dbReference type="Proteomes" id="UP001589575"/>
    </source>
</evidence>